<name>A0A9Q0CIT2_9POAL</name>
<feature type="domain" description="NAC" evidence="8">
    <location>
        <begin position="13"/>
        <end position="167"/>
    </location>
</feature>
<feature type="compositionally biased region" description="Basic and acidic residues" evidence="6">
    <location>
        <begin position="453"/>
        <end position="465"/>
    </location>
</feature>
<feature type="compositionally biased region" description="Polar residues" evidence="6">
    <location>
        <begin position="226"/>
        <end position="235"/>
    </location>
</feature>
<dbReference type="GO" id="GO:0005634">
    <property type="term" value="C:nucleus"/>
    <property type="evidence" value="ECO:0007669"/>
    <property type="project" value="UniProtKB-SubCell"/>
</dbReference>
<reference evidence="9" key="1">
    <citation type="journal article" date="2022" name="Cell">
        <title>Repeat-based holocentromeres influence genome architecture and karyotype evolution.</title>
        <authorList>
            <person name="Hofstatter P.G."/>
            <person name="Thangavel G."/>
            <person name="Lux T."/>
            <person name="Neumann P."/>
            <person name="Vondrak T."/>
            <person name="Novak P."/>
            <person name="Zhang M."/>
            <person name="Costa L."/>
            <person name="Castellani M."/>
            <person name="Scott A."/>
            <person name="Toegelov H."/>
            <person name="Fuchs J."/>
            <person name="Mata-Sucre Y."/>
            <person name="Dias Y."/>
            <person name="Vanzela A.L.L."/>
            <person name="Huettel B."/>
            <person name="Almeida C.C.S."/>
            <person name="Simkova H."/>
            <person name="Souza G."/>
            <person name="Pedrosa-Harand A."/>
            <person name="Macas J."/>
            <person name="Mayer K.F.X."/>
            <person name="Houben A."/>
            <person name="Marques A."/>
        </authorList>
    </citation>
    <scope>NUCLEOTIDE SEQUENCE</scope>
    <source>
        <strain evidence="9">RhyBre1mFocal</strain>
    </source>
</reference>
<evidence type="ECO:0000313" key="9">
    <source>
        <dbReference type="EMBL" id="KAJ1694630.1"/>
    </source>
</evidence>
<comment type="subcellular location">
    <subcellularLocation>
        <location evidence="1">Nucleus</location>
    </subcellularLocation>
</comment>
<accession>A0A9Q0CIT2</accession>
<dbReference type="Pfam" id="PF02365">
    <property type="entry name" value="NAM"/>
    <property type="match status" value="1"/>
</dbReference>
<feature type="region of interest" description="Disordered" evidence="6">
    <location>
        <begin position="220"/>
        <end position="286"/>
    </location>
</feature>
<evidence type="ECO:0000256" key="6">
    <source>
        <dbReference type="SAM" id="MobiDB-lite"/>
    </source>
</evidence>
<keyword evidence="4" id="KW-0804">Transcription</keyword>
<dbReference type="Proteomes" id="UP001151287">
    <property type="component" value="Unassembled WGS sequence"/>
</dbReference>
<dbReference type="SUPFAM" id="SSF101941">
    <property type="entry name" value="NAC domain"/>
    <property type="match status" value="1"/>
</dbReference>
<feature type="compositionally biased region" description="Polar residues" evidence="6">
    <location>
        <begin position="266"/>
        <end position="284"/>
    </location>
</feature>
<evidence type="ECO:0000256" key="3">
    <source>
        <dbReference type="ARBA" id="ARBA00023125"/>
    </source>
</evidence>
<dbReference type="GO" id="GO:0006355">
    <property type="term" value="P:regulation of DNA-templated transcription"/>
    <property type="evidence" value="ECO:0007669"/>
    <property type="project" value="InterPro"/>
</dbReference>
<organism evidence="9 10">
    <name type="scientific">Rhynchospora breviuscula</name>
    <dbReference type="NCBI Taxonomy" id="2022672"/>
    <lineage>
        <taxon>Eukaryota</taxon>
        <taxon>Viridiplantae</taxon>
        <taxon>Streptophyta</taxon>
        <taxon>Embryophyta</taxon>
        <taxon>Tracheophyta</taxon>
        <taxon>Spermatophyta</taxon>
        <taxon>Magnoliopsida</taxon>
        <taxon>Liliopsida</taxon>
        <taxon>Poales</taxon>
        <taxon>Cyperaceae</taxon>
        <taxon>Cyperoideae</taxon>
        <taxon>Rhynchosporeae</taxon>
        <taxon>Rhynchospora</taxon>
    </lineage>
</organism>
<feature type="transmembrane region" description="Helical" evidence="7">
    <location>
        <begin position="579"/>
        <end position="599"/>
    </location>
</feature>
<keyword evidence="7" id="KW-1133">Transmembrane helix</keyword>
<keyword evidence="3" id="KW-0238">DNA-binding</keyword>
<keyword evidence="2" id="KW-0805">Transcription regulation</keyword>
<gene>
    <name evidence="9" type="ORF">LUZ63_011328</name>
</gene>
<comment type="caution">
    <text evidence="9">The sequence shown here is derived from an EMBL/GenBank/DDBJ whole genome shotgun (WGS) entry which is preliminary data.</text>
</comment>
<dbReference type="PROSITE" id="PS51005">
    <property type="entry name" value="NAC"/>
    <property type="match status" value="1"/>
</dbReference>
<dbReference type="GO" id="GO:0003677">
    <property type="term" value="F:DNA binding"/>
    <property type="evidence" value="ECO:0007669"/>
    <property type="project" value="UniProtKB-KW"/>
</dbReference>
<evidence type="ECO:0000256" key="1">
    <source>
        <dbReference type="ARBA" id="ARBA00004123"/>
    </source>
</evidence>
<dbReference type="FunFam" id="2.170.150.80:FF:000002">
    <property type="entry name" value="Nac domain-containing protein 86"/>
    <property type="match status" value="1"/>
</dbReference>
<dbReference type="EMBL" id="JAMQYH010000003">
    <property type="protein sequence ID" value="KAJ1694630.1"/>
    <property type="molecule type" value="Genomic_DNA"/>
</dbReference>
<protein>
    <recommendedName>
        <fullName evidence="8">NAC domain-containing protein</fullName>
    </recommendedName>
</protein>
<keyword evidence="10" id="KW-1185">Reference proteome</keyword>
<evidence type="ECO:0000256" key="5">
    <source>
        <dbReference type="ARBA" id="ARBA00023242"/>
    </source>
</evidence>
<evidence type="ECO:0000256" key="4">
    <source>
        <dbReference type="ARBA" id="ARBA00023163"/>
    </source>
</evidence>
<proteinExistence type="predicted"/>
<dbReference type="PANTHER" id="PTHR31744:SF210">
    <property type="entry name" value="NAC DOMAIN-CONTAINING PROTEIN 86-LIKE"/>
    <property type="match status" value="1"/>
</dbReference>
<feature type="compositionally biased region" description="Basic and acidic residues" evidence="6">
    <location>
        <begin position="249"/>
        <end position="262"/>
    </location>
</feature>
<feature type="region of interest" description="Disordered" evidence="6">
    <location>
        <begin position="441"/>
        <end position="465"/>
    </location>
</feature>
<evidence type="ECO:0000256" key="7">
    <source>
        <dbReference type="SAM" id="Phobius"/>
    </source>
</evidence>
<dbReference type="OrthoDB" id="777252at2759"/>
<dbReference type="Gene3D" id="2.170.150.80">
    <property type="entry name" value="NAC domain"/>
    <property type="match status" value="1"/>
</dbReference>
<sequence>MSTQNPNPNTVPLAPGFRFHPTDEELVIYYLKRKILNRPLRLDAIAEIDLYKFEPWDLPSKSRIRSRDLEWYFFSPLDRKYSNKSRTNRATKEGYWKTTGKDREVKRGDRIVGMKKTLVFHMGRAPSGKRTNWVMHEYRIEGEGVLEEAPATAVSQDLYVVCRIFQKSGSGPQNGAQYGAPFMEEEWEQEVNEGDEAMAAVMQVENNDDLHDEYLQMNDLLPNENPIDQNPSPLANPNPDAISVPNIQQEKEENKQPIKQEVDEPTNYTNEPADNDNENFTTSEWPHGSLWPLRTRDDPTCPGGADEIVSLSEILNVDEFFDNTTDGTESNLETAQDGDLIRSLLICDYDYASSEVDEGKTAFYNVNEDDGVSDGRYLDDLMAYFDETEVDIKYDLSASVQNTDECNTECADVPAFMQEDDNVMVRDATPKEEPKEVFMGECSASAEPSSSDDTNHLKRKTFDRPELSDEYSDKSSIRKRLVSMLGSISAPTGMASECGAGSSKSIAAANSAGPIRVTAGMIQIRGDLDWSLHKNGMYSFVFSYGTDATDLLTKTAPFEPAMVTKMQDDAASVILRSGFYLLFVSLALLTLSYKLAICIRG</sequence>
<dbReference type="AlphaFoldDB" id="A0A9Q0CIT2"/>
<dbReference type="PANTHER" id="PTHR31744">
    <property type="entry name" value="PROTEIN CUP-SHAPED COTYLEDON 2-RELATED"/>
    <property type="match status" value="1"/>
</dbReference>
<dbReference type="InterPro" id="IPR003441">
    <property type="entry name" value="NAC-dom"/>
</dbReference>
<evidence type="ECO:0000256" key="2">
    <source>
        <dbReference type="ARBA" id="ARBA00023015"/>
    </source>
</evidence>
<dbReference type="InterPro" id="IPR036093">
    <property type="entry name" value="NAC_dom_sf"/>
</dbReference>
<keyword evidence="7" id="KW-0812">Transmembrane</keyword>
<keyword evidence="7" id="KW-0472">Membrane</keyword>
<keyword evidence="5" id="KW-0539">Nucleus</keyword>
<evidence type="ECO:0000313" key="10">
    <source>
        <dbReference type="Proteomes" id="UP001151287"/>
    </source>
</evidence>
<evidence type="ECO:0000259" key="8">
    <source>
        <dbReference type="PROSITE" id="PS51005"/>
    </source>
</evidence>